<dbReference type="EMBL" id="JAMXMC010000017">
    <property type="protein sequence ID" value="MCO5979148.1"/>
    <property type="molecule type" value="Genomic_DNA"/>
</dbReference>
<organism evidence="1 2">
    <name type="scientific">Ideonella oryzae</name>
    <dbReference type="NCBI Taxonomy" id="2937441"/>
    <lineage>
        <taxon>Bacteria</taxon>
        <taxon>Pseudomonadati</taxon>
        <taxon>Pseudomonadota</taxon>
        <taxon>Betaproteobacteria</taxon>
        <taxon>Burkholderiales</taxon>
        <taxon>Sphaerotilaceae</taxon>
        <taxon>Ideonella</taxon>
    </lineage>
</organism>
<dbReference type="RefSeq" id="WP_252772101.1">
    <property type="nucleotide sequence ID" value="NZ_JAMXMC010000017.1"/>
</dbReference>
<reference evidence="1 2" key="1">
    <citation type="submission" date="2022-06" db="EMBL/GenBank/DDBJ databases">
        <title>Ideonella sp. NS12-5 Genome sequencing and assembly.</title>
        <authorList>
            <person name="Jung Y."/>
        </authorList>
    </citation>
    <scope>NUCLEOTIDE SEQUENCE [LARGE SCALE GENOMIC DNA]</scope>
    <source>
        <strain evidence="1 2">NS12-5</strain>
    </source>
</reference>
<dbReference type="Proteomes" id="UP001204851">
    <property type="component" value="Unassembled WGS sequence"/>
</dbReference>
<evidence type="ECO:0000313" key="2">
    <source>
        <dbReference type="Proteomes" id="UP001204851"/>
    </source>
</evidence>
<sequence length="460" mass="48720">MSAISEPQGPIHLCLQLPEGEAAALGSLDLALTLKAQLGALGHPVSLAARQLRPDALNLVLGIGWGFDEEAAQGHRVALVTPPLAPPGAPGHAAVPWRLAQRWPLLCTEPQTLAAQRGATQQTPPLLRWQPAAAPGAERRALAARPLDLLLPHAPTDHQRTTLLALERQGVSVARLEQALHGPEWDEMLAQARAVLLLAPQPGQSAEPLLAQLALARGTAVVVETPEGHGLAGWPAELAESVLSWPQGAPWPWTPQTLAAQAEAGLQAEQRRGVAALDELREALATLSAWWQAHPPVAAHGAPRRLNADLARLGALAGWQAWPGPGQAAETFTSEPDAAFELIELGRWHPATDADRLDAALAHLAPEGRVVLRCPRPAGGDPAAAIVHQLAPWTHSFWQRPGPLDRALGLVHLGGLGADDQPCALAEAHTLRVVLVRRHTGLQERSRARAARTDLGFAAV</sequence>
<comment type="caution">
    <text evidence="1">The sequence shown here is derived from an EMBL/GenBank/DDBJ whole genome shotgun (WGS) entry which is preliminary data.</text>
</comment>
<evidence type="ECO:0000313" key="1">
    <source>
        <dbReference type="EMBL" id="MCO5979148.1"/>
    </source>
</evidence>
<protein>
    <submittedName>
        <fullName evidence="1">Uncharacterized protein</fullName>
    </submittedName>
</protein>
<gene>
    <name evidence="1" type="ORF">M0L44_20815</name>
</gene>
<keyword evidence="2" id="KW-1185">Reference proteome</keyword>
<proteinExistence type="predicted"/>
<name>A0ABT1BSJ7_9BURK</name>
<accession>A0ABT1BSJ7</accession>